<dbReference type="InterPro" id="IPR036390">
    <property type="entry name" value="WH_DNA-bd_sf"/>
</dbReference>
<reference evidence="3 4" key="1">
    <citation type="submission" date="2020-04" db="EMBL/GenBank/DDBJ databases">
        <authorList>
            <person name="De Canck E."/>
        </authorList>
    </citation>
    <scope>NUCLEOTIDE SEQUENCE [LARGE SCALE GENOMIC DNA]</scope>
    <source>
        <strain evidence="3 4">LMG 22037</strain>
    </source>
</reference>
<dbReference type="Pfam" id="PF01051">
    <property type="entry name" value="Rep3_N"/>
    <property type="match status" value="1"/>
</dbReference>
<dbReference type="AlphaFoldDB" id="A0A6J5CFR2"/>
<dbReference type="Proteomes" id="UP000494249">
    <property type="component" value="Unassembled WGS sequence"/>
</dbReference>
<evidence type="ECO:0000313" key="3">
    <source>
        <dbReference type="EMBL" id="CAB3734148.1"/>
    </source>
</evidence>
<dbReference type="InterPro" id="IPR036388">
    <property type="entry name" value="WH-like_DNA-bd_sf"/>
</dbReference>
<organism evidence="3 4">
    <name type="scientific">Paraburkholderia phenoliruptrix</name>
    <dbReference type="NCBI Taxonomy" id="252970"/>
    <lineage>
        <taxon>Bacteria</taxon>
        <taxon>Pseudomonadati</taxon>
        <taxon>Pseudomonadota</taxon>
        <taxon>Betaproteobacteria</taxon>
        <taxon>Burkholderiales</taxon>
        <taxon>Burkholderiaceae</taxon>
        <taxon>Paraburkholderia</taxon>
    </lineage>
</organism>
<protein>
    <recommendedName>
        <fullName evidence="2">Initiator Rep protein WH1 domain-containing protein</fullName>
    </recommendedName>
</protein>
<dbReference type="SUPFAM" id="SSF46785">
    <property type="entry name" value="Winged helix' DNA-binding domain"/>
    <property type="match status" value="1"/>
</dbReference>
<dbReference type="Gene3D" id="1.10.10.10">
    <property type="entry name" value="Winged helix-like DNA-binding domain superfamily/Winged helix DNA-binding domain"/>
    <property type="match status" value="1"/>
</dbReference>
<evidence type="ECO:0000313" key="4">
    <source>
        <dbReference type="Proteomes" id="UP000494249"/>
    </source>
</evidence>
<dbReference type="GO" id="GO:0006270">
    <property type="term" value="P:DNA replication initiation"/>
    <property type="evidence" value="ECO:0007669"/>
    <property type="project" value="InterPro"/>
</dbReference>
<evidence type="ECO:0000256" key="1">
    <source>
        <dbReference type="ARBA" id="ARBA00038283"/>
    </source>
</evidence>
<dbReference type="RefSeq" id="WP_082201438.1">
    <property type="nucleotide sequence ID" value="NZ_CADFGL010000044.1"/>
</dbReference>
<evidence type="ECO:0000259" key="2">
    <source>
        <dbReference type="Pfam" id="PF01051"/>
    </source>
</evidence>
<dbReference type="EMBL" id="CADIKB010000048">
    <property type="protein sequence ID" value="CAB3734148.1"/>
    <property type="molecule type" value="Genomic_DNA"/>
</dbReference>
<dbReference type="GO" id="GO:0003887">
    <property type="term" value="F:DNA-directed DNA polymerase activity"/>
    <property type="evidence" value="ECO:0007669"/>
    <property type="project" value="InterPro"/>
</dbReference>
<accession>A0A6J5CFR2</accession>
<name>A0A6J5CFR2_9BURK</name>
<sequence>MSDISTTSNRQLAIANTRASVPVEKRSTSVTMRKAKEAIFVFPEKPLSVLQRRLFNACVYFAQRSPELQSWVVQLSQLEPIIGYNDSSNRRYIMGELISLMKAHVIWDATVNPLDRRLSASTLLADVTHLVDQRAYEFSFSPKLREVLLNPEIWQRIDLAISQRFRSMGTAPLYEWCKRYERTGLTSRWAWEDFRHAVVGIVEEGSIYQQYKFFKSKILKRAIAEVNDLSDIDVTLREYKNGRVVEQIQFEVRRKNGARPAPEKEPEQPNSVPSVTALLEDVLRIGVTPHRAAQIINEHAPEDIRAALNHTALRDAATNKEPLNNRASFFICSLEKGYARQVSLTPGVATTGPSAPLLTDASLRESFIRSRDPLAEASFLAMALDEQANVLHDYNTSATHEQLRYNPAKNSKLAKTAFIRYLNIRLWGEPSDADIYAFHFPKAVA</sequence>
<feature type="domain" description="Initiator Rep protein WH1" evidence="2">
    <location>
        <begin position="47"/>
        <end position="178"/>
    </location>
</feature>
<dbReference type="Pfam" id="PF21205">
    <property type="entry name" value="Rep3_C"/>
    <property type="match status" value="1"/>
</dbReference>
<proteinExistence type="inferred from homology"/>
<dbReference type="InterPro" id="IPR000525">
    <property type="entry name" value="Initiator_Rep_WH1"/>
</dbReference>
<comment type="similarity">
    <text evidence="1">Belongs to the initiator RepB protein family.</text>
</comment>
<gene>
    <name evidence="3" type="ORF">LMG22037_05855</name>
</gene>